<dbReference type="SUPFAM" id="SSF52096">
    <property type="entry name" value="ClpP/crotonase"/>
    <property type="match status" value="1"/>
</dbReference>
<keyword evidence="6" id="KW-1185">Reference proteome</keyword>
<evidence type="ECO:0000256" key="4">
    <source>
        <dbReference type="SAM" id="MobiDB-lite"/>
    </source>
</evidence>
<dbReference type="GO" id="GO:0004252">
    <property type="term" value="F:serine-type endopeptidase activity"/>
    <property type="evidence" value="ECO:0007669"/>
    <property type="project" value="InterPro"/>
</dbReference>
<gene>
    <name evidence="5" type="ORF">RHGRI_038788</name>
</gene>
<evidence type="ECO:0000313" key="6">
    <source>
        <dbReference type="Proteomes" id="UP000823749"/>
    </source>
</evidence>
<keyword evidence="3" id="KW-0175">Coiled coil</keyword>
<accession>A0AAV6HNV8</accession>
<reference evidence="5" key="1">
    <citation type="submission" date="2020-08" db="EMBL/GenBank/DDBJ databases">
        <title>Plant Genome Project.</title>
        <authorList>
            <person name="Zhang R.-G."/>
        </authorList>
    </citation>
    <scope>NUCLEOTIDE SEQUENCE</scope>
    <source>
        <strain evidence="5">WSP0</strain>
        <tissue evidence="5">Leaf</tissue>
    </source>
</reference>
<dbReference type="PANTHER" id="PTHR10381">
    <property type="entry name" value="ATP-DEPENDENT CLP PROTEASE PROTEOLYTIC SUBUNIT"/>
    <property type="match status" value="1"/>
</dbReference>
<evidence type="ECO:0000256" key="3">
    <source>
        <dbReference type="SAM" id="Coils"/>
    </source>
</evidence>
<comment type="caution">
    <text evidence="5">The sequence shown here is derived from an EMBL/GenBank/DDBJ whole genome shotgun (WGS) entry which is preliminary data.</text>
</comment>
<dbReference type="GO" id="GO:0051117">
    <property type="term" value="F:ATPase binding"/>
    <property type="evidence" value="ECO:0007669"/>
    <property type="project" value="TreeGrafter"/>
</dbReference>
<protein>
    <recommendedName>
        <fullName evidence="2">ATP-dependent Clp protease proteolytic subunit</fullName>
    </recommendedName>
</protein>
<evidence type="ECO:0000313" key="5">
    <source>
        <dbReference type="EMBL" id="KAG5512820.1"/>
    </source>
</evidence>
<dbReference type="GO" id="GO:0009368">
    <property type="term" value="C:endopeptidase Clp complex"/>
    <property type="evidence" value="ECO:0007669"/>
    <property type="project" value="TreeGrafter"/>
</dbReference>
<proteinExistence type="inferred from homology"/>
<organism evidence="5 6">
    <name type="scientific">Rhododendron griersonianum</name>
    <dbReference type="NCBI Taxonomy" id="479676"/>
    <lineage>
        <taxon>Eukaryota</taxon>
        <taxon>Viridiplantae</taxon>
        <taxon>Streptophyta</taxon>
        <taxon>Embryophyta</taxon>
        <taxon>Tracheophyta</taxon>
        <taxon>Spermatophyta</taxon>
        <taxon>Magnoliopsida</taxon>
        <taxon>eudicotyledons</taxon>
        <taxon>Gunneridae</taxon>
        <taxon>Pentapetalae</taxon>
        <taxon>asterids</taxon>
        <taxon>Ericales</taxon>
        <taxon>Ericaceae</taxon>
        <taxon>Ericoideae</taxon>
        <taxon>Rhodoreae</taxon>
        <taxon>Rhododendron</taxon>
    </lineage>
</organism>
<dbReference type="GO" id="GO:0009532">
    <property type="term" value="C:plastid stroma"/>
    <property type="evidence" value="ECO:0007669"/>
    <property type="project" value="UniProtKB-ARBA"/>
</dbReference>
<name>A0AAV6HNV8_9ERIC</name>
<dbReference type="Pfam" id="PF00574">
    <property type="entry name" value="CLP_protease"/>
    <property type="match status" value="1"/>
</dbReference>
<dbReference type="InterPro" id="IPR001907">
    <property type="entry name" value="ClpP"/>
</dbReference>
<feature type="compositionally biased region" description="Acidic residues" evidence="4">
    <location>
        <begin position="12"/>
        <end position="63"/>
    </location>
</feature>
<dbReference type="InterPro" id="IPR029045">
    <property type="entry name" value="ClpP/crotonase-like_dom_sf"/>
</dbReference>
<dbReference type="PANTHER" id="PTHR10381:SF11">
    <property type="entry name" value="ATP-DEPENDENT CLP PROTEASE PROTEOLYTIC SUBUNIT, MITOCHONDRIAL"/>
    <property type="match status" value="1"/>
</dbReference>
<evidence type="ECO:0000256" key="1">
    <source>
        <dbReference type="ARBA" id="ARBA00007039"/>
    </source>
</evidence>
<feature type="coiled-coil region" evidence="3">
    <location>
        <begin position="129"/>
        <end position="156"/>
    </location>
</feature>
<dbReference type="EMBL" id="JACTNZ010000038">
    <property type="protein sequence ID" value="KAG5512820.1"/>
    <property type="molecule type" value="Genomic_DNA"/>
</dbReference>
<feature type="region of interest" description="Disordered" evidence="4">
    <location>
        <begin position="1"/>
        <end position="64"/>
    </location>
</feature>
<dbReference type="GO" id="GO:0004176">
    <property type="term" value="F:ATP-dependent peptidase activity"/>
    <property type="evidence" value="ECO:0007669"/>
    <property type="project" value="InterPro"/>
</dbReference>
<dbReference type="PRINTS" id="PR00127">
    <property type="entry name" value="CLPPROTEASEP"/>
</dbReference>
<sequence>MPLKIRNVTSFEDPEEQEEEIDFEEKEIEEEEIDFEEEEIEEEEIDFEEEEIEEEEIDFEEEEMEKKKRRKKNKYKIWLETKQTLRLQAILIQRQELKQGIELYNFIPRTMEVTKMPLKITNVTSFEDPEEQEEEIDFEEEEIDFEEEEIDFEEEKEYWIKLGRDMRLAEPRARVLIQRPKFRMKRKRKKRYDELRKFEFVCQKQKDMNALCRIEDYICKIYVEKTGQSYDIIQQDLKRTRLMSAKEAQHYGIIDRIMTVDNILLLEENLVPVGIEFTSLFIN</sequence>
<dbReference type="Proteomes" id="UP000823749">
    <property type="component" value="Unassembled WGS sequence"/>
</dbReference>
<dbReference type="GO" id="GO:0006515">
    <property type="term" value="P:protein quality control for misfolded or incompletely synthesized proteins"/>
    <property type="evidence" value="ECO:0007669"/>
    <property type="project" value="TreeGrafter"/>
</dbReference>
<dbReference type="InterPro" id="IPR023562">
    <property type="entry name" value="ClpP/TepA"/>
</dbReference>
<dbReference type="AlphaFoldDB" id="A0AAV6HNV8"/>
<dbReference type="Gene3D" id="3.90.226.10">
    <property type="entry name" value="2-enoyl-CoA Hydratase, Chain A, domain 1"/>
    <property type="match status" value="1"/>
</dbReference>
<evidence type="ECO:0000256" key="2">
    <source>
        <dbReference type="RuleBase" id="RU003567"/>
    </source>
</evidence>
<comment type="similarity">
    <text evidence="1 2">Belongs to the peptidase S14 family.</text>
</comment>